<feature type="transmembrane region" description="Helical" evidence="1">
    <location>
        <begin position="246"/>
        <end position="263"/>
    </location>
</feature>
<feature type="transmembrane region" description="Helical" evidence="1">
    <location>
        <begin position="23"/>
        <end position="48"/>
    </location>
</feature>
<keyword evidence="1" id="KW-0812">Transmembrane</keyword>
<dbReference type="EMBL" id="MTYI01000044">
    <property type="protein sequence ID" value="PNP56489.1"/>
    <property type="molecule type" value="Genomic_DNA"/>
</dbReference>
<dbReference type="PANTHER" id="PTHR37577:SF1">
    <property type="entry name" value="INTEGRAL MEMBRANE PROTEIN"/>
    <property type="match status" value="1"/>
</dbReference>
<keyword evidence="1" id="KW-1133">Transmembrane helix</keyword>
<dbReference type="InterPro" id="IPR053018">
    <property type="entry name" value="Elsinochrome_Biosynth-Asso"/>
</dbReference>
<feature type="transmembrane region" description="Helical" evidence="1">
    <location>
        <begin position="219"/>
        <end position="239"/>
    </location>
</feature>
<organism evidence="2 3">
    <name type="scientific">Trichoderma harzianum</name>
    <name type="common">Hypocrea lixii</name>
    <dbReference type="NCBI Taxonomy" id="5544"/>
    <lineage>
        <taxon>Eukaryota</taxon>
        <taxon>Fungi</taxon>
        <taxon>Dikarya</taxon>
        <taxon>Ascomycota</taxon>
        <taxon>Pezizomycotina</taxon>
        <taxon>Sordariomycetes</taxon>
        <taxon>Hypocreomycetidae</taxon>
        <taxon>Hypocreales</taxon>
        <taxon>Hypocreaceae</taxon>
        <taxon>Trichoderma</taxon>
    </lineage>
</organism>
<evidence type="ECO:0000313" key="3">
    <source>
        <dbReference type="Proteomes" id="UP000236290"/>
    </source>
</evidence>
<protein>
    <submittedName>
        <fullName evidence="2">Uncharacterized protein</fullName>
    </submittedName>
</protein>
<comment type="caution">
    <text evidence="2">The sequence shown here is derived from an EMBL/GenBank/DDBJ whole genome shotgun (WGS) entry which is preliminary data.</text>
</comment>
<evidence type="ECO:0000256" key="1">
    <source>
        <dbReference type="SAM" id="Phobius"/>
    </source>
</evidence>
<dbReference type="AlphaFoldDB" id="A0A2K0UFD1"/>
<sequence>MSSFQEEATAECVLVGEGRADLAGIGIIVGFVGQATISLCLALWAFFFSKSGFLEGNHPRGSIESAIEQKRLECVSDILMVGNDIQMVIGTSYMISVFAAGSSIDTYHLHLVFDIVSFVGVSSAAALVCWTYCNVRLHRSAAPKDLSVHLLSRHFAILRSAHFTPRHRGAYLFATLYLALTILLCISLDNWAPDCEPGRCYFAHLVTTPTAGHPSADKIYVAITASWMILVMLAAAFSGARWRHSILVLAFLQFPVHLYMTLALRSANQGKLEGEAYENYWDFGQTTAVVLFAMAVRELLDKGFEFYFFERDLQKRGALPKTTRRERIDGENSHELMGISGMEEGAGYYGASGVAYEERLGERSPLAMPAVKTTSSGR</sequence>
<reference evidence="2 3" key="1">
    <citation type="submission" date="2017-02" db="EMBL/GenBank/DDBJ databases">
        <title>Genomes of Trichoderma spp. with biocontrol activity.</title>
        <authorList>
            <person name="Gardiner D."/>
            <person name="Kazan K."/>
            <person name="Vos C."/>
            <person name="Harvey P."/>
        </authorList>
    </citation>
    <scope>NUCLEOTIDE SEQUENCE [LARGE SCALE GENOMIC DNA]</scope>
    <source>
        <strain evidence="2 3">Tr1</strain>
    </source>
</reference>
<dbReference type="PANTHER" id="PTHR37577">
    <property type="entry name" value="INTEGRAL MEMBRANE PROTEIN"/>
    <property type="match status" value="1"/>
</dbReference>
<gene>
    <name evidence="2" type="ORF">THARTR1_03185</name>
</gene>
<evidence type="ECO:0000313" key="2">
    <source>
        <dbReference type="EMBL" id="PNP56489.1"/>
    </source>
</evidence>
<feature type="transmembrane region" description="Helical" evidence="1">
    <location>
        <begin position="107"/>
        <end position="130"/>
    </location>
</feature>
<dbReference type="OrthoDB" id="5427664at2759"/>
<proteinExistence type="predicted"/>
<feature type="transmembrane region" description="Helical" evidence="1">
    <location>
        <begin position="78"/>
        <end position="101"/>
    </location>
</feature>
<dbReference type="Proteomes" id="UP000236290">
    <property type="component" value="Unassembled WGS sequence"/>
</dbReference>
<accession>A0A2K0UFD1</accession>
<keyword evidence="1" id="KW-0472">Membrane</keyword>
<feature type="transmembrane region" description="Helical" evidence="1">
    <location>
        <begin position="169"/>
        <end position="189"/>
    </location>
</feature>
<name>A0A2K0UFD1_TRIHA</name>